<evidence type="ECO:0000256" key="1">
    <source>
        <dbReference type="ARBA" id="ARBA00022729"/>
    </source>
</evidence>
<name>A0ABY5G2E2_VIBPE</name>
<dbReference type="Proteomes" id="UP001059120">
    <property type="component" value="Chromosome 1"/>
</dbReference>
<dbReference type="InterPro" id="IPR018660">
    <property type="entry name" value="MliC"/>
</dbReference>
<feature type="domain" description="C-type lysozyme inhibitor" evidence="5">
    <location>
        <begin position="36"/>
        <end position="105"/>
    </location>
</feature>
<keyword evidence="2" id="KW-0472">Membrane</keyword>
<evidence type="ECO:0000256" key="4">
    <source>
        <dbReference type="ARBA" id="ARBA00023288"/>
    </source>
</evidence>
<evidence type="ECO:0000313" key="7">
    <source>
        <dbReference type="Proteomes" id="UP001059120"/>
    </source>
</evidence>
<keyword evidence="4" id="KW-0449">Lipoprotein</keyword>
<dbReference type="RefSeq" id="WP_255230082.1">
    <property type="nucleotide sequence ID" value="NZ_CP090614.1"/>
</dbReference>
<sequence length="112" mass="12628">MKRQYTVCLFTLAALMGCSQSEVVEKDISSGEYMTYQCESDQTFDVAYGDGQAVLRLPDNQYRLKHVVSASGAKYISDAETTEQIDAITLFTKGEHARLELGRVTYRNCRIQ</sequence>
<dbReference type="PROSITE" id="PS51257">
    <property type="entry name" value="PROKAR_LIPOPROTEIN"/>
    <property type="match status" value="1"/>
</dbReference>
<keyword evidence="7" id="KW-1185">Reference proteome</keyword>
<keyword evidence="1" id="KW-0732">Signal</keyword>
<keyword evidence="3" id="KW-0564">Palmitate</keyword>
<proteinExistence type="predicted"/>
<evidence type="ECO:0000256" key="3">
    <source>
        <dbReference type="ARBA" id="ARBA00023139"/>
    </source>
</evidence>
<dbReference type="EMBL" id="CP090614">
    <property type="protein sequence ID" value="UTT84095.1"/>
    <property type="molecule type" value="Genomic_DNA"/>
</dbReference>
<dbReference type="Gene3D" id="2.40.128.200">
    <property type="match status" value="1"/>
</dbReference>
<evidence type="ECO:0000259" key="5">
    <source>
        <dbReference type="Pfam" id="PF09864"/>
    </source>
</evidence>
<gene>
    <name evidence="6" type="ORF">LZI70_10435</name>
</gene>
<evidence type="ECO:0000313" key="6">
    <source>
        <dbReference type="EMBL" id="UTT84095.1"/>
    </source>
</evidence>
<evidence type="ECO:0000256" key="2">
    <source>
        <dbReference type="ARBA" id="ARBA00023136"/>
    </source>
</evidence>
<accession>A0ABY5G2E2</accession>
<dbReference type="InterPro" id="IPR036328">
    <property type="entry name" value="MliC_sf"/>
</dbReference>
<organism evidence="6 7">
    <name type="scientific">Vibrio pelagius</name>
    <dbReference type="NCBI Taxonomy" id="28169"/>
    <lineage>
        <taxon>Bacteria</taxon>
        <taxon>Pseudomonadati</taxon>
        <taxon>Pseudomonadota</taxon>
        <taxon>Gammaproteobacteria</taxon>
        <taxon>Vibrionales</taxon>
        <taxon>Vibrionaceae</taxon>
        <taxon>Vibrio</taxon>
    </lineage>
</organism>
<reference evidence="6" key="1">
    <citation type="submission" date="2022-01" db="EMBL/GenBank/DDBJ databases">
        <title>Alginate degradation mechanism of Vibrio pelagius WXL662.</title>
        <authorList>
            <person name="He X."/>
        </authorList>
    </citation>
    <scope>NUCLEOTIDE SEQUENCE</scope>
    <source>
        <strain evidence="6">WXL662</strain>
    </source>
</reference>
<dbReference type="SUPFAM" id="SSF141488">
    <property type="entry name" value="YdhA-like"/>
    <property type="match status" value="1"/>
</dbReference>
<dbReference type="Pfam" id="PF09864">
    <property type="entry name" value="MliC"/>
    <property type="match status" value="1"/>
</dbReference>
<protein>
    <submittedName>
        <fullName evidence="6">MliC family protein</fullName>
    </submittedName>
</protein>